<feature type="transmembrane region" description="Helical" evidence="1">
    <location>
        <begin position="18"/>
        <end position="38"/>
    </location>
</feature>
<name>A0ABX1YH46_9BACL</name>
<dbReference type="Pfam" id="PF02517">
    <property type="entry name" value="Rce1-like"/>
    <property type="match status" value="1"/>
</dbReference>
<evidence type="ECO:0000259" key="2">
    <source>
        <dbReference type="Pfam" id="PF02517"/>
    </source>
</evidence>
<keyword evidence="4" id="KW-1185">Reference proteome</keyword>
<evidence type="ECO:0000313" key="4">
    <source>
        <dbReference type="Proteomes" id="UP000596857"/>
    </source>
</evidence>
<gene>
    <name evidence="3" type="ORF">GC101_14900</name>
</gene>
<keyword evidence="3" id="KW-0378">Hydrolase</keyword>
<evidence type="ECO:0000313" key="3">
    <source>
        <dbReference type="EMBL" id="NOU80156.1"/>
    </source>
</evidence>
<feature type="transmembrane region" description="Helical" evidence="1">
    <location>
        <begin position="259"/>
        <end position="277"/>
    </location>
</feature>
<comment type="caution">
    <text evidence="3">The sequence shown here is derived from an EMBL/GenBank/DDBJ whole genome shotgun (WGS) entry which is preliminary data.</text>
</comment>
<proteinExistence type="predicted"/>
<organism evidence="3 4">
    <name type="scientific">Paenibacillus phytohabitans</name>
    <dbReference type="NCBI Taxonomy" id="2654978"/>
    <lineage>
        <taxon>Bacteria</taxon>
        <taxon>Bacillati</taxon>
        <taxon>Bacillota</taxon>
        <taxon>Bacilli</taxon>
        <taxon>Bacillales</taxon>
        <taxon>Paenibacillaceae</taxon>
        <taxon>Paenibacillus</taxon>
    </lineage>
</organism>
<dbReference type="InterPro" id="IPR003675">
    <property type="entry name" value="Rce1/LyrA-like_dom"/>
</dbReference>
<feature type="domain" description="CAAX prenyl protease 2/Lysostaphin resistance protein A-like" evidence="2">
    <location>
        <begin position="131"/>
        <end position="222"/>
    </location>
</feature>
<feature type="transmembrane region" description="Helical" evidence="1">
    <location>
        <begin position="50"/>
        <end position="70"/>
    </location>
</feature>
<feature type="transmembrane region" description="Helical" evidence="1">
    <location>
        <begin position="161"/>
        <end position="178"/>
    </location>
</feature>
<feature type="transmembrane region" description="Helical" evidence="1">
    <location>
        <begin position="184"/>
        <end position="202"/>
    </location>
</feature>
<dbReference type="EMBL" id="WHOB01000040">
    <property type="protein sequence ID" value="NOU80156.1"/>
    <property type="molecule type" value="Genomic_DNA"/>
</dbReference>
<feature type="transmembrane region" description="Helical" evidence="1">
    <location>
        <begin position="91"/>
        <end position="111"/>
    </location>
</feature>
<reference evidence="3 4" key="1">
    <citation type="submission" date="2019-10" db="EMBL/GenBank/DDBJ databases">
        <title>Description of Paenibacillus terricola sp. nov.</title>
        <authorList>
            <person name="Carlier A."/>
            <person name="Qi S."/>
        </authorList>
    </citation>
    <scope>NUCLEOTIDE SEQUENCE [LARGE SCALE GENOMIC DNA]</scope>
    <source>
        <strain evidence="3 4">LMG 31459</strain>
    </source>
</reference>
<keyword evidence="3" id="KW-0482">Metalloprotease</keyword>
<accession>A0ABX1YH46</accession>
<feature type="transmembrane region" description="Helical" evidence="1">
    <location>
        <begin position="209"/>
        <end position="227"/>
    </location>
</feature>
<keyword evidence="1" id="KW-0812">Transmembrane</keyword>
<dbReference type="RefSeq" id="WP_171717871.1">
    <property type="nucleotide sequence ID" value="NZ_WHOB01000040.1"/>
</dbReference>
<keyword evidence="1" id="KW-1133">Transmembrane helix</keyword>
<feature type="transmembrane region" description="Helical" evidence="1">
    <location>
        <begin position="131"/>
        <end position="149"/>
    </location>
</feature>
<keyword evidence="3" id="KW-0645">Protease</keyword>
<sequence>MQFLFRNRNGQLRAGWEILWVGGAIALLTVIVSFGLSLRVGSTGLFDPDGWVRVFKSTAIYSFIVVCYTVRIIHKRPLSSIGLSRPDGKRFAAGFAGGALLLSSVLLVLWGLGNAVVQGEWSQPRFGQLDAADIVITALLAGICEEVIFRGYLQHLLSSRLGIPAAVGLTSILFSLAHMANPGYSWISGLNIVIIALIFSWVTLRTGNLYAAMALHISWNLFQGYIYGVAVSGNTPKGIYSVSLQGNELLTGGKFGLEGSLVTTLILVILYTALLLLSSGKRGTRIQGREGSIRIR</sequence>
<dbReference type="GO" id="GO:0008237">
    <property type="term" value="F:metallopeptidase activity"/>
    <property type="evidence" value="ECO:0007669"/>
    <property type="project" value="UniProtKB-KW"/>
</dbReference>
<dbReference type="PANTHER" id="PTHR39430">
    <property type="entry name" value="MEMBRANE-ASSOCIATED PROTEASE-RELATED"/>
    <property type="match status" value="1"/>
</dbReference>
<evidence type="ECO:0000256" key="1">
    <source>
        <dbReference type="SAM" id="Phobius"/>
    </source>
</evidence>
<keyword evidence="1" id="KW-0472">Membrane</keyword>
<protein>
    <submittedName>
        <fullName evidence="3">CPBP family intramembrane metalloprotease</fullName>
    </submittedName>
</protein>
<dbReference type="PANTHER" id="PTHR39430:SF1">
    <property type="entry name" value="PROTEASE"/>
    <property type="match status" value="1"/>
</dbReference>
<dbReference type="Proteomes" id="UP000596857">
    <property type="component" value="Unassembled WGS sequence"/>
</dbReference>